<dbReference type="Proteomes" id="UP001054811">
    <property type="component" value="Chromosome"/>
</dbReference>
<sequence length="143" mass="15287">MPRSHDIAEIVTAAHTLTRLAALQTKNDSPAAKWRALSVLSTDGPLRLGALATASRTTQPGMTKLVGAMEKEGLVRRDGDPSDSRATVISVTAQGRTALADWRLELRDALMPLFADLGDDEWATLSRAARILTSHTTLQGAAE</sequence>
<evidence type="ECO:0000259" key="1">
    <source>
        <dbReference type="PROSITE" id="PS50995"/>
    </source>
</evidence>
<dbReference type="InterPro" id="IPR036388">
    <property type="entry name" value="WH-like_DNA-bd_sf"/>
</dbReference>
<keyword evidence="3" id="KW-1185">Reference proteome</keyword>
<reference evidence="2" key="1">
    <citation type="submission" date="2022-01" db="EMBL/GenBank/DDBJ databases">
        <title>Microbacterium eymi and Microbacterium rhizovicinus sp. nov., isolated from the rhizospheric soil of Elymus tsukushiensis, a plant native to the Dokdo Islands, Republic of Korea.</title>
        <authorList>
            <person name="Hwang Y.J."/>
        </authorList>
    </citation>
    <scope>NUCLEOTIDE SEQUENCE</scope>
    <source>
        <strain evidence="2">KUDC0405</strain>
    </source>
</reference>
<dbReference type="RefSeq" id="WP_259612078.1">
    <property type="nucleotide sequence ID" value="NZ_CP091139.2"/>
</dbReference>
<dbReference type="InterPro" id="IPR052526">
    <property type="entry name" value="HTH-type_Bedaq_tolerance"/>
</dbReference>
<dbReference type="SMART" id="SM00347">
    <property type="entry name" value="HTH_MARR"/>
    <property type="match status" value="1"/>
</dbReference>
<proteinExistence type="predicted"/>
<organism evidence="2 3">
    <name type="scientific">Microbacterium elymi</name>
    <dbReference type="NCBI Taxonomy" id="2909587"/>
    <lineage>
        <taxon>Bacteria</taxon>
        <taxon>Bacillati</taxon>
        <taxon>Actinomycetota</taxon>
        <taxon>Actinomycetes</taxon>
        <taxon>Micrococcales</taxon>
        <taxon>Microbacteriaceae</taxon>
        <taxon>Microbacterium</taxon>
    </lineage>
</organism>
<dbReference type="SUPFAM" id="SSF46785">
    <property type="entry name" value="Winged helix' DNA-binding domain"/>
    <property type="match status" value="1"/>
</dbReference>
<gene>
    <name evidence="2" type="ORF">L2X98_18990</name>
</gene>
<evidence type="ECO:0000313" key="2">
    <source>
        <dbReference type="EMBL" id="UUT35472.1"/>
    </source>
</evidence>
<protein>
    <submittedName>
        <fullName evidence="2">MarR family transcriptional regulator</fullName>
    </submittedName>
</protein>
<evidence type="ECO:0000313" key="3">
    <source>
        <dbReference type="Proteomes" id="UP001054811"/>
    </source>
</evidence>
<feature type="domain" description="HTH marR-type" evidence="1">
    <location>
        <begin position="1"/>
        <end position="134"/>
    </location>
</feature>
<dbReference type="InterPro" id="IPR000835">
    <property type="entry name" value="HTH_MarR-typ"/>
</dbReference>
<dbReference type="EMBL" id="CP091139">
    <property type="protein sequence ID" value="UUT35472.1"/>
    <property type="molecule type" value="Genomic_DNA"/>
</dbReference>
<dbReference type="Gene3D" id="1.10.10.10">
    <property type="entry name" value="Winged helix-like DNA-binding domain superfamily/Winged helix DNA-binding domain"/>
    <property type="match status" value="1"/>
</dbReference>
<dbReference type="InterPro" id="IPR036390">
    <property type="entry name" value="WH_DNA-bd_sf"/>
</dbReference>
<dbReference type="PANTHER" id="PTHR39515:SF2">
    <property type="entry name" value="HTH-TYPE TRANSCRIPTIONAL REGULATOR RV0880"/>
    <property type="match status" value="1"/>
</dbReference>
<dbReference type="PROSITE" id="PS50995">
    <property type="entry name" value="HTH_MARR_2"/>
    <property type="match status" value="1"/>
</dbReference>
<name>A0ABY5NJX1_9MICO</name>
<dbReference type="PANTHER" id="PTHR39515">
    <property type="entry name" value="CONSERVED PROTEIN"/>
    <property type="match status" value="1"/>
</dbReference>
<dbReference type="Pfam" id="PF01047">
    <property type="entry name" value="MarR"/>
    <property type="match status" value="1"/>
</dbReference>
<accession>A0ABY5NJX1</accession>